<protein>
    <submittedName>
        <fullName evidence="6">Putative odorant binding protein 58</fullName>
    </submittedName>
</protein>
<reference evidence="6" key="2">
    <citation type="submission" date="2011-11" db="EMBL/GenBank/DDBJ databases">
        <title>Unique features of odorant binding proteins revealed by genome annotation and comparative analyses of the parasitoid wasp Nasonia vitripennis.</title>
        <authorList>
            <person name="Zhou J.J."/>
            <person name="Vieira F.G."/>
            <person name="Foret S."/>
            <person name="He X.L."/>
            <person name="Rozas J."/>
            <person name="Field L.M."/>
        </authorList>
    </citation>
    <scope>NUCLEOTIDE SEQUENCE</scope>
    <source>
        <strain evidence="6">AsmCX</strain>
    </source>
</reference>
<dbReference type="PANTHER" id="PTHR11857:SF43">
    <property type="entry name" value="GEO07291P1-RELATED"/>
    <property type="match status" value="1"/>
</dbReference>
<dbReference type="GO" id="GO:0007608">
    <property type="term" value="P:sensory perception of smell"/>
    <property type="evidence" value="ECO:0007669"/>
    <property type="project" value="TreeGrafter"/>
</dbReference>
<name>G8B1R3_NASVI</name>
<evidence type="ECO:0000256" key="5">
    <source>
        <dbReference type="SAM" id="SignalP"/>
    </source>
</evidence>
<evidence type="ECO:0000256" key="4">
    <source>
        <dbReference type="ARBA" id="ARBA00022729"/>
    </source>
</evidence>
<dbReference type="SUPFAM" id="SSF47565">
    <property type="entry name" value="Insect pheromone/odorant-binding proteins"/>
    <property type="match status" value="1"/>
</dbReference>
<keyword evidence="4 5" id="KW-0732">Signal</keyword>
<dbReference type="Pfam" id="PF01395">
    <property type="entry name" value="PBP_GOBP"/>
    <property type="match status" value="1"/>
</dbReference>
<dbReference type="Gene3D" id="1.10.238.20">
    <property type="entry name" value="Pheromone/general odorant binding protein domain"/>
    <property type="match status" value="1"/>
</dbReference>
<dbReference type="InterPro" id="IPR006170">
    <property type="entry name" value="PBP/GOBP"/>
</dbReference>
<dbReference type="GO" id="GO:0005549">
    <property type="term" value="F:odorant binding"/>
    <property type="evidence" value="ECO:0007669"/>
    <property type="project" value="InterPro"/>
</dbReference>
<dbReference type="Proteomes" id="UP000002358">
    <property type="component" value="Chromosome 4"/>
</dbReference>
<proteinExistence type="inferred from homology"/>
<evidence type="ECO:0000256" key="2">
    <source>
        <dbReference type="ARBA" id="ARBA00008098"/>
    </source>
</evidence>
<comment type="similarity">
    <text evidence="2">Belongs to the PBP/GOBP family.</text>
</comment>
<reference evidence="6" key="1">
    <citation type="submission" date="2011-08" db="EMBL/GenBank/DDBJ databases">
        <authorList>
            <person name="Zhou J."/>
        </authorList>
    </citation>
    <scope>NUCLEOTIDE SEQUENCE</scope>
    <source>
        <strain evidence="6">AsmCX</strain>
    </source>
</reference>
<reference evidence="7" key="3">
    <citation type="submission" date="2021-01" db="UniProtKB">
        <authorList>
            <consortium name="EnsemblMetazoa"/>
        </authorList>
    </citation>
    <scope>IDENTIFICATION</scope>
</reference>
<organism evidence="6">
    <name type="scientific">Nasonia vitripennis</name>
    <name type="common">Parasitic wasp</name>
    <dbReference type="NCBI Taxonomy" id="7425"/>
    <lineage>
        <taxon>Eukaryota</taxon>
        <taxon>Metazoa</taxon>
        <taxon>Ecdysozoa</taxon>
        <taxon>Arthropoda</taxon>
        <taxon>Hexapoda</taxon>
        <taxon>Insecta</taxon>
        <taxon>Pterygota</taxon>
        <taxon>Neoptera</taxon>
        <taxon>Endopterygota</taxon>
        <taxon>Hymenoptera</taxon>
        <taxon>Apocrita</taxon>
        <taxon>Proctotrupomorpha</taxon>
        <taxon>Chalcidoidea</taxon>
        <taxon>Pteromalidae</taxon>
        <taxon>Pteromalinae</taxon>
        <taxon>Nasonia</taxon>
    </lineage>
</organism>
<evidence type="ECO:0000256" key="3">
    <source>
        <dbReference type="ARBA" id="ARBA00022525"/>
    </source>
</evidence>
<dbReference type="EnsemblMetazoa" id="XM_003428115">
    <property type="protein sequence ID" value="XP_003428163"/>
    <property type="gene ID" value="LOC100679743"/>
</dbReference>
<comment type="subcellular location">
    <subcellularLocation>
        <location evidence="1">Secreted</location>
    </subcellularLocation>
</comment>
<feature type="chain" id="PRO_5014574443" evidence="5">
    <location>
        <begin position="20"/>
        <end position="142"/>
    </location>
</feature>
<evidence type="ECO:0000313" key="7">
    <source>
        <dbReference type="EnsemblMetazoa" id="XP_003428163"/>
    </source>
</evidence>
<dbReference type="SMART" id="SM00708">
    <property type="entry name" value="PhBP"/>
    <property type="match status" value="1"/>
</dbReference>
<dbReference type="GO" id="GO:0005615">
    <property type="term" value="C:extracellular space"/>
    <property type="evidence" value="ECO:0007669"/>
    <property type="project" value="TreeGrafter"/>
</dbReference>
<dbReference type="PANTHER" id="PTHR11857">
    <property type="entry name" value="ODORANT BINDING PROTEIN-RELATED"/>
    <property type="match status" value="1"/>
</dbReference>
<dbReference type="GeneID" id="100679743"/>
<evidence type="ECO:0000313" key="6">
    <source>
        <dbReference type="EMBL" id="CCD17827.1"/>
    </source>
</evidence>
<dbReference type="AlphaFoldDB" id="G8B1R3"/>
<keyword evidence="8" id="KW-1185">Reference proteome</keyword>
<dbReference type="OrthoDB" id="7665616at2759"/>
<dbReference type="EMBL" id="HE578243">
    <property type="protein sequence ID" value="CCD17827.1"/>
    <property type="molecule type" value="Genomic_DNA"/>
</dbReference>
<dbReference type="HOGENOM" id="CLU_1818080_0_0_1"/>
<dbReference type="InParanoid" id="G8B1R3"/>
<keyword evidence="3" id="KW-0964">Secreted</keyword>
<evidence type="ECO:0000313" key="8">
    <source>
        <dbReference type="Proteomes" id="UP000002358"/>
    </source>
</evidence>
<dbReference type="InterPro" id="IPR036728">
    <property type="entry name" value="PBP_GOBP_sf"/>
</dbReference>
<accession>G8B1R3</accession>
<dbReference type="CDD" id="cd23992">
    <property type="entry name" value="PBP_GOBP"/>
    <property type="match status" value="1"/>
</dbReference>
<dbReference type="SMR" id="G8B1R3"/>
<gene>
    <name evidence="6" type="primary">OBP58</name>
    <name evidence="7" type="synonym">100679743</name>
</gene>
<feature type="signal peptide" evidence="5">
    <location>
        <begin position="1"/>
        <end position="19"/>
    </location>
</feature>
<sequence>MKFFISCVLVIFCSSSAIGLLSHEAILSLQRDQDDCVRESGVTRSTVEQAHLDRVIHNDENMAKFAACMLKKFNVMSDDGKINEDVYSYHLISDNPAMFETAEKCKKRTGSDVDETASKIMTCFLNSDVFVLDPYIGVHKRA</sequence>
<dbReference type="KEGG" id="nvi:100679743"/>
<evidence type="ECO:0000256" key="1">
    <source>
        <dbReference type="ARBA" id="ARBA00004613"/>
    </source>
</evidence>